<dbReference type="SUPFAM" id="SSF81383">
    <property type="entry name" value="F-box domain"/>
    <property type="match status" value="1"/>
</dbReference>
<comment type="caution">
    <text evidence="2">The sequence shown here is derived from an EMBL/GenBank/DDBJ whole genome shotgun (WGS) entry which is preliminary data.</text>
</comment>
<gene>
    <name evidence="2" type="ORF">CTI12_AA541320</name>
</gene>
<dbReference type="PANTHER" id="PTHR34223:SF101">
    <property type="entry name" value="F-BOX DOMAIN-CONTAINING PROTEIN"/>
    <property type="match status" value="1"/>
</dbReference>
<dbReference type="InterPro" id="IPR001810">
    <property type="entry name" value="F-box_dom"/>
</dbReference>
<dbReference type="InterPro" id="IPR036047">
    <property type="entry name" value="F-box-like_dom_sf"/>
</dbReference>
<evidence type="ECO:0000313" key="3">
    <source>
        <dbReference type="Proteomes" id="UP000245207"/>
    </source>
</evidence>
<sequence length="135" mass="15486">MNVQGDRLRNLPDHLIHKILSLVGIKLAVQTSALSSRWRYLWTSLPCLNFSSEYFTTLLKFSKFVTHVLSCRNNQIEMRSAKLTFSGRASRGFVKRILDYAFSHNVKQLTVSCLSRTEFPLSLFSSLSLEHLTFA</sequence>
<evidence type="ECO:0000259" key="1">
    <source>
        <dbReference type="SMART" id="SM00256"/>
    </source>
</evidence>
<evidence type="ECO:0000313" key="2">
    <source>
        <dbReference type="EMBL" id="PWA42859.1"/>
    </source>
</evidence>
<dbReference type="STRING" id="35608.A0A2U1L1H4"/>
<feature type="domain" description="F-box" evidence="1">
    <location>
        <begin position="11"/>
        <end position="51"/>
    </location>
</feature>
<dbReference type="Pfam" id="PF00646">
    <property type="entry name" value="F-box"/>
    <property type="match status" value="1"/>
</dbReference>
<dbReference type="AlphaFoldDB" id="A0A2U1L1H4"/>
<accession>A0A2U1L1H4</accession>
<dbReference type="EMBL" id="PKPP01012155">
    <property type="protein sequence ID" value="PWA42859.1"/>
    <property type="molecule type" value="Genomic_DNA"/>
</dbReference>
<proteinExistence type="predicted"/>
<dbReference type="CDD" id="cd22160">
    <property type="entry name" value="F-box_AtFBL13-like"/>
    <property type="match status" value="1"/>
</dbReference>
<dbReference type="InterPro" id="IPR053197">
    <property type="entry name" value="F-box_SCFL_complex_component"/>
</dbReference>
<dbReference type="SMART" id="SM00256">
    <property type="entry name" value="FBOX"/>
    <property type="match status" value="1"/>
</dbReference>
<reference evidence="2 3" key="1">
    <citation type="journal article" date="2018" name="Mol. Plant">
        <title>The genome of Artemisia annua provides insight into the evolution of Asteraceae family and artemisinin biosynthesis.</title>
        <authorList>
            <person name="Shen Q."/>
            <person name="Zhang L."/>
            <person name="Liao Z."/>
            <person name="Wang S."/>
            <person name="Yan T."/>
            <person name="Shi P."/>
            <person name="Liu M."/>
            <person name="Fu X."/>
            <person name="Pan Q."/>
            <person name="Wang Y."/>
            <person name="Lv Z."/>
            <person name="Lu X."/>
            <person name="Zhang F."/>
            <person name="Jiang W."/>
            <person name="Ma Y."/>
            <person name="Chen M."/>
            <person name="Hao X."/>
            <person name="Li L."/>
            <person name="Tang Y."/>
            <person name="Lv G."/>
            <person name="Zhou Y."/>
            <person name="Sun X."/>
            <person name="Brodelius P.E."/>
            <person name="Rose J.K.C."/>
            <person name="Tang K."/>
        </authorList>
    </citation>
    <scope>NUCLEOTIDE SEQUENCE [LARGE SCALE GENOMIC DNA]</scope>
    <source>
        <strain evidence="3">cv. Huhao1</strain>
        <tissue evidence="2">Leaf</tissue>
    </source>
</reference>
<organism evidence="2 3">
    <name type="scientific">Artemisia annua</name>
    <name type="common">Sweet wormwood</name>
    <dbReference type="NCBI Taxonomy" id="35608"/>
    <lineage>
        <taxon>Eukaryota</taxon>
        <taxon>Viridiplantae</taxon>
        <taxon>Streptophyta</taxon>
        <taxon>Embryophyta</taxon>
        <taxon>Tracheophyta</taxon>
        <taxon>Spermatophyta</taxon>
        <taxon>Magnoliopsida</taxon>
        <taxon>eudicotyledons</taxon>
        <taxon>Gunneridae</taxon>
        <taxon>Pentapetalae</taxon>
        <taxon>asterids</taxon>
        <taxon>campanulids</taxon>
        <taxon>Asterales</taxon>
        <taxon>Asteraceae</taxon>
        <taxon>Asteroideae</taxon>
        <taxon>Anthemideae</taxon>
        <taxon>Artemisiinae</taxon>
        <taxon>Artemisia</taxon>
    </lineage>
</organism>
<protein>
    <submittedName>
        <fullName evidence="2">F-box domain, Leucine-rich repeat domain, L domain-like protein</fullName>
    </submittedName>
</protein>
<dbReference type="Proteomes" id="UP000245207">
    <property type="component" value="Unassembled WGS sequence"/>
</dbReference>
<dbReference type="OrthoDB" id="1848700at2759"/>
<dbReference type="PANTHER" id="PTHR34223">
    <property type="entry name" value="OS11G0201299 PROTEIN"/>
    <property type="match status" value="1"/>
</dbReference>
<name>A0A2U1L1H4_ARTAN</name>
<dbReference type="InterPro" id="IPR053781">
    <property type="entry name" value="F-box_AtFBL13-like"/>
</dbReference>
<keyword evidence="3" id="KW-1185">Reference proteome</keyword>